<feature type="domain" description="FAD-binding FR-type" evidence="8">
    <location>
        <begin position="288"/>
        <end position="391"/>
    </location>
</feature>
<evidence type="ECO:0000256" key="2">
    <source>
        <dbReference type="ARBA" id="ARBA00004141"/>
    </source>
</evidence>
<evidence type="ECO:0000256" key="6">
    <source>
        <dbReference type="SAM" id="MobiDB-lite"/>
    </source>
</evidence>
<evidence type="ECO:0000256" key="7">
    <source>
        <dbReference type="SAM" id="Phobius"/>
    </source>
</evidence>
<dbReference type="Gene3D" id="2.40.30.10">
    <property type="entry name" value="Translation factors"/>
    <property type="match status" value="1"/>
</dbReference>
<dbReference type="InterPro" id="IPR013130">
    <property type="entry name" value="Fe3_Rdtase_TM_dom"/>
</dbReference>
<organism evidence="9 10">
    <name type="scientific">Kineosporia mesophila</name>
    <dbReference type="NCBI Taxonomy" id="566012"/>
    <lineage>
        <taxon>Bacteria</taxon>
        <taxon>Bacillati</taxon>
        <taxon>Actinomycetota</taxon>
        <taxon>Actinomycetes</taxon>
        <taxon>Kineosporiales</taxon>
        <taxon>Kineosporiaceae</taxon>
        <taxon>Kineosporia</taxon>
    </lineage>
</organism>
<dbReference type="InterPro" id="IPR013112">
    <property type="entry name" value="FAD-bd_8"/>
</dbReference>
<evidence type="ECO:0000259" key="8">
    <source>
        <dbReference type="PROSITE" id="PS51384"/>
    </source>
</evidence>
<dbReference type="Pfam" id="PF00175">
    <property type="entry name" value="NAD_binding_1"/>
    <property type="match status" value="1"/>
</dbReference>
<sequence length="527" mass="59137">MRTMSTSQRKARPVWIPPSQPTSPLSPATGIPENTTDLLLTQEMPLVAPSRRSRETGERIIRRGRPAVPARRSRVAAEHRPLISRRFRTQAARLLWGAAVPVAVVLPLMLSPAAGLTGDFVLEMSLSTGLLAASFLVVVVVSISRSSSLTKAFGIERLIVSHRSFGMLVMIMVLVHTGLVIADDPGRNLALITWVHAPARARNATVSTLAIVAICLFAVFRRKLNWPYEVWRWIHITLALLALVTAGFHVYLLNHLIRDRAMRAWFIGISIVLLVTLARRWVVRPLMHHDRRFVVQEVIAESPVVSTLVLAPRHNWQPGLRFLPGQFAWIRLDSARKPWEEHPFTIASSADRPREVEFTIRHVGDFTRTVGRLRVGAQVRLDGPYGDFTVDIREARPLLLIAGGVGVTPMMSILRTLSHRSDFRPATLIMAARHEQDLLFRQELRTLATHLPLQVVEVLSAPPDDWPGRRGRVDAGTLHSVLRTRPERTETDVYICGSPQMVGGVLAGLRRLRVPEHRIHTEQFDMI</sequence>
<keyword evidence="4 7" id="KW-1133">Transmembrane helix</keyword>
<protein>
    <submittedName>
        <fullName evidence="9">Ferredoxin reductase family protein</fullName>
    </submittedName>
</protein>
<dbReference type="Proteomes" id="UP001501074">
    <property type="component" value="Unassembled WGS sequence"/>
</dbReference>
<dbReference type="InterPro" id="IPR017938">
    <property type="entry name" value="Riboflavin_synthase-like_b-brl"/>
</dbReference>
<proteinExistence type="predicted"/>
<dbReference type="Pfam" id="PF08022">
    <property type="entry name" value="FAD_binding_8"/>
    <property type="match status" value="1"/>
</dbReference>
<dbReference type="Pfam" id="PF01794">
    <property type="entry name" value="Ferric_reduct"/>
    <property type="match status" value="1"/>
</dbReference>
<dbReference type="SUPFAM" id="SSF63380">
    <property type="entry name" value="Riboflavin synthase domain-like"/>
    <property type="match status" value="1"/>
</dbReference>
<dbReference type="PRINTS" id="PR00410">
    <property type="entry name" value="PHEHYDRXLASE"/>
</dbReference>
<evidence type="ECO:0000256" key="1">
    <source>
        <dbReference type="ARBA" id="ARBA00001974"/>
    </source>
</evidence>
<evidence type="ECO:0000256" key="3">
    <source>
        <dbReference type="ARBA" id="ARBA00022692"/>
    </source>
</evidence>
<keyword evidence="10" id="KW-1185">Reference proteome</keyword>
<evidence type="ECO:0000313" key="10">
    <source>
        <dbReference type="Proteomes" id="UP001501074"/>
    </source>
</evidence>
<feature type="transmembrane region" description="Helical" evidence="7">
    <location>
        <begin position="94"/>
        <end position="114"/>
    </location>
</feature>
<comment type="cofactor">
    <cofactor evidence="1">
        <name>FAD</name>
        <dbReference type="ChEBI" id="CHEBI:57692"/>
    </cofactor>
</comment>
<dbReference type="PROSITE" id="PS51384">
    <property type="entry name" value="FAD_FR"/>
    <property type="match status" value="1"/>
</dbReference>
<feature type="transmembrane region" description="Helical" evidence="7">
    <location>
        <begin position="202"/>
        <end position="220"/>
    </location>
</feature>
<feature type="transmembrane region" description="Helical" evidence="7">
    <location>
        <begin position="232"/>
        <end position="252"/>
    </location>
</feature>
<keyword evidence="3 7" id="KW-0812">Transmembrane</keyword>
<evidence type="ECO:0000256" key="5">
    <source>
        <dbReference type="ARBA" id="ARBA00023136"/>
    </source>
</evidence>
<dbReference type="InterPro" id="IPR017927">
    <property type="entry name" value="FAD-bd_FR_type"/>
</dbReference>
<dbReference type="InterPro" id="IPR050415">
    <property type="entry name" value="MRET"/>
</dbReference>
<feature type="transmembrane region" description="Helical" evidence="7">
    <location>
        <begin position="264"/>
        <end position="282"/>
    </location>
</feature>
<feature type="region of interest" description="Disordered" evidence="6">
    <location>
        <begin position="1"/>
        <end position="31"/>
    </location>
</feature>
<comment type="subcellular location">
    <subcellularLocation>
        <location evidence="2">Membrane</location>
        <topology evidence="2">Multi-pass membrane protein</topology>
    </subcellularLocation>
</comment>
<gene>
    <name evidence="9" type="ORF">GCM10022223_31020</name>
</gene>
<dbReference type="SUPFAM" id="SSF52343">
    <property type="entry name" value="Ferredoxin reductase-like, C-terminal NADP-linked domain"/>
    <property type="match status" value="1"/>
</dbReference>
<dbReference type="InterPro" id="IPR001433">
    <property type="entry name" value="OxRdtase_FAD/NAD-bd"/>
</dbReference>
<accession>A0ABP6ZPJ4</accession>
<evidence type="ECO:0000256" key="4">
    <source>
        <dbReference type="ARBA" id="ARBA00022989"/>
    </source>
</evidence>
<feature type="compositionally biased region" description="Polar residues" evidence="6">
    <location>
        <begin position="22"/>
        <end position="31"/>
    </location>
</feature>
<dbReference type="PANTHER" id="PTHR47354">
    <property type="entry name" value="NADH OXIDOREDUCTASE HCR"/>
    <property type="match status" value="1"/>
</dbReference>
<feature type="transmembrane region" description="Helical" evidence="7">
    <location>
        <begin position="120"/>
        <end position="143"/>
    </location>
</feature>
<dbReference type="InterPro" id="IPR001709">
    <property type="entry name" value="Flavoprot_Pyr_Nucl_cyt_Rdtase"/>
</dbReference>
<dbReference type="Gene3D" id="3.40.50.80">
    <property type="entry name" value="Nucleotide-binding domain of ferredoxin-NADP reductase (FNR) module"/>
    <property type="match status" value="1"/>
</dbReference>
<dbReference type="PANTHER" id="PTHR47354:SF5">
    <property type="entry name" value="PROTEIN RFBI"/>
    <property type="match status" value="1"/>
</dbReference>
<dbReference type="PRINTS" id="PR00371">
    <property type="entry name" value="FPNCR"/>
</dbReference>
<dbReference type="CDD" id="cd06198">
    <property type="entry name" value="FNR_like_3"/>
    <property type="match status" value="1"/>
</dbReference>
<feature type="transmembrane region" description="Helical" evidence="7">
    <location>
        <begin position="164"/>
        <end position="182"/>
    </location>
</feature>
<dbReference type="EMBL" id="BAAAZO010000004">
    <property type="protein sequence ID" value="GAA3612711.1"/>
    <property type="molecule type" value="Genomic_DNA"/>
</dbReference>
<keyword evidence="5 7" id="KW-0472">Membrane</keyword>
<name>A0ABP6ZPJ4_9ACTN</name>
<dbReference type="InterPro" id="IPR039261">
    <property type="entry name" value="FNR_nucleotide-bd"/>
</dbReference>
<comment type="caution">
    <text evidence="9">The sequence shown here is derived from an EMBL/GenBank/DDBJ whole genome shotgun (WGS) entry which is preliminary data.</text>
</comment>
<evidence type="ECO:0000313" key="9">
    <source>
        <dbReference type="EMBL" id="GAA3612711.1"/>
    </source>
</evidence>
<reference evidence="10" key="1">
    <citation type="journal article" date="2019" name="Int. J. Syst. Evol. Microbiol.">
        <title>The Global Catalogue of Microorganisms (GCM) 10K type strain sequencing project: providing services to taxonomists for standard genome sequencing and annotation.</title>
        <authorList>
            <consortium name="The Broad Institute Genomics Platform"/>
            <consortium name="The Broad Institute Genome Sequencing Center for Infectious Disease"/>
            <person name="Wu L."/>
            <person name="Ma J."/>
        </authorList>
    </citation>
    <scope>NUCLEOTIDE SEQUENCE [LARGE SCALE GENOMIC DNA]</scope>
    <source>
        <strain evidence="10">JCM 16902</strain>
    </source>
</reference>